<dbReference type="GO" id="GO:0018784">
    <property type="term" value="F:(S)-2-haloacid dehalogenase activity"/>
    <property type="evidence" value="ECO:0007669"/>
    <property type="project" value="UniProtKB-UniRule"/>
</dbReference>
<dbReference type="NCBIfam" id="TIGR01428">
    <property type="entry name" value="HAD_type_II"/>
    <property type="match status" value="1"/>
</dbReference>
<dbReference type="PRINTS" id="PR00413">
    <property type="entry name" value="HADHALOGNASE"/>
</dbReference>
<dbReference type="InterPro" id="IPR051540">
    <property type="entry name" value="S-2-haloacid_dehalogenase"/>
</dbReference>
<dbReference type="InterPro" id="IPR006439">
    <property type="entry name" value="HAD-SF_hydro_IA"/>
</dbReference>
<dbReference type="InterPro" id="IPR023214">
    <property type="entry name" value="HAD_sf"/>
</dbReference>
<dbReference type="SFLD" id="SFLDF00045">
    <property type="entry name" value="2-haloacid_dehalogenase"/>
    <property type="match status" value="1"/>
</dbReference>
<proteinExistence type="inferred from homology"/>
<dbReference type="SFLD" id="SFLDS00003">
    <property type="entry name" value="Haloacid_Dehalogenase"/>
    <property type="match status" value="1"/>
</dbReference>
<dbReference type="SFLD" id="SFLDG01129">
    <property type="entry name" value="C1.5:_HAD__Beta-PGM__Phosphata"/>
    <property type="match status" value="1"/>
</dbReference>
<dbReference type="Gene3D" id="3.40.50.1000">
    <property type="entry name" value="HAD superfamily/HAD-like"/>
    <property type="match status" value="1"/>
</dbReference>
<dbReference type="CDD" id="cd02588">
    <property type="entry name" value="HAD_L2-DEX"/>
    <property type="match status" value="1"/>
</dbReference>
<keyword evidence="5" id="KW-1185">Reference proteome</keyword>
<evidence type="ECO:0000313" key="4">
    <source>
        <dbReference type="EMBL" id="QJC57906.1"/>
    </source>
</evidence>
<name>A0A6H2HEL9_9BURK</name>
<accession>A0A6H2HEL9</accession>
<dbReference type="Proteomes" id="UP000502041">
    <property type="component" value="Chromosome"/>
</dbReference>
<dbReference type="PANTHER" id="PTHR43316:SF3">
    <property type="entry name" value="HALOACID DEHALOGENASE, TYPE II (AFU_ORTHOLOGUE AFUA_2G07750)-RELATED"/>
    <property type="match status" value="1"/>
</dbReference>
<comment type="similarity">
    <text evidence="1 3">Belongs to the HAD-like hydrolase superfamily. S-2-haloalkanoic acid dehalogenase family.</text>
</comment>
<organism evidence="4 5">
    <name type="scientific">Polaromonas vacuolata</name>
    <dbReference type="NCBI Taxonomy" id="37448"/>
    <lineage>
        <taxon>Bacteria</taxon>
        <taxon>Pseudomonadati</taxon>
        <taxon>Pseudomonadota</taxon>
        <taxon>Betaproteobacteria</taxon>
        <taxon>Burkholderiales</taxon>
        <taxon>Comamonadaceae</taxon>
        <taxon>Polaromonas</taxon>
    </lineage>
</organism>
<reference evidence="4 5" key="1">
    <citation type="submission" date="2020-04" db="EMBL/GenBank/DDBJ databases">
        <title>Complete genome of a Psychrophilic, Marine, Gas Vacuolate Bacterium Polaromonas vacuolata KCTC 22033T.</title>
        <authorList>
            <person name="Hwang K."/>
            <person name="Kim K.M."/>
        </authorList>
    </citation>
    <scope>NUCLEOTIDE SEQUENCE [LARGE SCALE GENOMIC DNA]</scope>
    <source>
        <strain evidence="4 5">KCTC 22033</strain>
    </source>
</reference>
<dbReference type="PANTHER" id="PTHR43316">
    <property type="entry name" value="HYDROLASE, HALOACID DELAHOGENASE-RELATED"/>
    <property type="match status" value="1"/>
</dbReference>
<dbReference type="InterPro" id="IPR023198">
    <property type="entry name" value="PGP-like_dom2"/>
</dbReference>
<protein>
    <recommendedName>
        <fullName evidence="3">(S)-2-haloacid dehalogenase</fullName>
        <ecNumber evidence="3">3.8.1.2</ecNumber>
    </recommendedName>
    <alternativeName>
        <fullName evidence="3">2-haloalkanoic acid dehalogenase</fullName>
    </alternativeName>
    <alternativeName>
        <fullName evidence="3">Halocarboxylic acid halidohydrolase</fullName>
    </alternativeName>
    <alternativeName>
        <fullName evidence="3">L-2-haloacid dehalogenase</fullName>
    </alternativeName>
</protein>
<keyword evidence="2 3" id="KW-0378">Hydrolase</keyword>
<evidence type="ECO:0000313" key="5">
    <source>
        <dbReference type="Proteomes" id="UP000502041"/>
    </source>
</evidence>
<dbReference type="RefSeq" id="WP_168923359.1">
    <property type="nucleotide sequence ID" value="NZ_CP051461.1"/>
</dbReference>
<sequence>MDKTAQNSSLLPAQRPRAIFFDAYGTLFDVYSVGLLAEQFFPGQGQAFSQIWRDKQIEYSRLVTTSNHGQHYQPFWDLTLAGLRYAGLRLKLDLTAEREQQLMNQYRHLSAFPENREVLQALKDRGVVTGILSNGDPSMLDVAVKSAGLGDLLDHVISVDSIRKYKTHPDAYALAEQATGLKASQIGFVSCNSWDALAATWYGYQTFWVNRYQLPFETLGTEPCHTGSNLKDVLSLLAD</sequence>
<dbReference type="SFLD" id="SFLDG01135">
    <property type="entry name" value="C1.5.6:_HAD__Beta-PGM__Phospha"/>
    <property type="match status" value="1"/>
</dbReference>
<evidence type="ECO:0000256" key="1">
    <source>
        <dbReference type="ARBA" id="ARBA00008106"/>
    </source>
</evidence>
<dbReference type="AlphaFoldDB" id="A0A6H2HEL9"/>
<comment type="catalytic activity">
    <reaction evidence="3">
        <text>an (S)-2-haloacid + H2O = a (2R)-2-hydroxycarboxylate + a halide anion + H(+)</text>
        <dbReference type="Rhea" id="RHEA:11192"/>
        <dbReference type="ChEBI" id="CHEBI:15377"/>
        <dbReference type="ChEBI" id="CHEBI:15378"/>
        <dbReference type="ChEBI" id="CHEBI:16042"/>
        <dbReference type="ChEBI" id="CHEBI:58314"/>
        <dbReference type="ChEBI" id="CHEBI:137405"/>
        <dbReference type="EC" id="3.8.1.2"/>
    </reaction>
</comment>
<dbReference type="SUPFAM" id="SSF56784">
    <property type="entry name" value="HAD-like"/>
    <property type="match status" value="1"/>
</dbReference>
<dbReference type="Gene3D" id="1.10.150.240">
    <property type="entry name" value="Putative phosphatase, domain 2"/>
    <property type="match status" value="1"/>
</dbReference>
<dbReference type="EC" id="3.8.1.2" evidence="3"/>
<dbReference type="InterPro" id="IPR036412">
    <property type="entry name" value="HAD-like_sf"/>
</dbReference>
<dbReference type="InterPro" id="IPR006328">
    <property type="entry name" value="2-HAD"/>
</dbReference>
<dbReference type="KEGG" id="pvac:HC248_03238"/>
<dbReference type="NCBIfam" id="TIGR01493">
    <property type="entry name" value="HAD-SF-IA-v2"/>
    <property type="match status" value="1"/>
</dbReference>
<gene>
    <name evidence="4" type="ORF">HC248_03238</name>
</gene>
<dbReference type="EMBL" id="CP051461">
    <property type="protein sequence ID" value="QJC57906.1"/>
    <property type="molecule type" value="Genomic_DNA"/>
</dbReference>
<comment type="function">
    <text evidence="3">Catalyzes the hydrolytic dehalogenation of small (S)-2-haloalkanoic acids to yield the corresponding (R)-2-hydroxyalkanoic acids.</text>
</comment>
<evidence type="ECO:0000256" key="3">
    <source>
        <dbReference type="RuleBase" id="RU368077"/>
    </source>
</evidence>
<evidence type="ECO:0000256" key="2">
    <source>
        <dbReference type="ARBA" id="ARBA00022801"/>
    </source>
</evidence>
<dbReference type="Pfam" id="PF00702">
    <property type="entry name" value="Hydrolase"/>
    <property type="match status" value="1"/>
</dbReference>